<dbReference type="SUPFAM" id="SSF52540">
    <property type="entry name" value="P-loop containing nucleoside triphosphate hydrolases"/>
    <property type="match status" value="1"/>
</dbReference>
<proteinExistence type="predicted"/>
<dbReference type="InterPro" id="IPR017026">
    <property type="entry name" value="ImuA"/>
</dbReference>
<evidence type="ECO:0000313" key="3">
    <source>
        <dbReference type="Proteomes" id="UP000598467"/>
    </source>
</evidence>
<comment type="caution">
    <text evidence="2">The sequence shown here is derived from an EMBL/GenBank/DDBJ whole genome shotgun (WGS) entry which is preliminary data.</text>
</comment>
<dbReference type="InterPro" id="IPR027417">
    <property type="entry name" value="P-loop_NTPase"/>
</dbReference>
<dbReference type="EMBL" id="JABFCZ010000011">
    <property type="protein sequence ID" value="MBD1546876.1"/>
    <property type="molecule type" value="Genomic_DNA"/>
</dbReference>
<protein>
    <submittedName>
        <fullName evidence="2">Inducible mutagenesis protein A</fullName>
    </submittedName>
</protein>
<reference evidence="2" key="1">
    <citation type="submission" date="2020-05" db="EMBL/GenBank/DDBJ databases">
        <title>Identification of trans-AT polyketide cluster in two marine bacteria, producers of a novel glutaramide-containing polyketide sesbanimide D and analogs.</title>
        <authorList>
            <person name="Kacar D."/>
            <person name="Rodriguez P."/>
            <person name="Canedo L."/>
            <person name="Gonzalez E."/>
            <person name="Galan B."/>
            <person name="De La Calle F."/>
            <person name="Garcia J.L."/>
        </authorList>
    </citation>
    <scope>NUCLEOTIDE SEQUENCE</scope>
    <source>
        <strain evidence="2">PHM038</strain>
    </source>
</reference>
<gene>
    <name evidence="2" type="ORF">HK439_11425</name>
</gene>
<sequence length="301" mass="31565">MRPENRTDLAELRRRIAALEGGLPFNGQLGPAPAFAAVKQGPEPVRLSFGLDALDGLFAAGGLACGTLHEVVSGESRDAGALSGFALALLARVMTARSGAVLWVLDPLAGREAGLLHGPGLSRFGVDPARLIAVRPRRTEELLWAMEEGARSSVLAAVVGEVQGAQKALDLTATRRLLLRAQASGVPVFLVRHGAAFEPTAALTRWCVTPGRSQAPALLRAGPHEAIGEAAWIVDLTRNRDGRSGRLDLEWRHAERRFAAPARSVALVSGTGLRPDSAPDDGTVVAGPESTGQRIDFPAAG</sequence>
<dbReference type="PIRSF" id="PIRSF034285">
    <property type="entry name" value="UCP034285"/>
    <property type="match status" value="1"/>
</dbReference>
<feature type="region of interest" description="Disordered" evidence="1">
    <location>
        <begin position="270"/>
        <end position="301"/>
    </location>
</feature>
<evidence type="ECO:0000313" key="2">
    <source>
        <dbReference type="EMBL" id="MBD1546876.1"/>
    </source>
</evidence>
<organism evidence="2 3">
    <name type="scientific">Roseibium aggregatum</name>
    <dbReference type="NCBI Taxonomy" id="187304"/>
    <lineage>
        <taxon>Bacteria</taxon>
        <taxon>Pseudomonadati</taxon>
        <taxon>Pseudomonadota</taxon>
        <taxon>Alphaproteobacteria</taxon>
        <taxon>Hyphomicrobiales</taxon>
        <taxon>Stappiaceae</taxon>
        <taxon>Roseibium</taxon>
    </lineage>
</organism>
<accession>A0A926S5V2</accession>
<dbReference type="Proteomes" id="UP000598467">
    <property type="component" value="Unassembled WGS sequence"/>
</dbReference>
<name>A0A926S5V2_9HYPH</name>
<dbReference type="AlphaFoldDB" id="A0A926S5V2"/>
<dbReference type="Gene3D" id="3.40.50.300">
    <property type="entry name" value="P-loop containing nucleotide triphosphate hydrolases"/>
    <property type="match status" value="1"/>
</dbReference>
<evidence type="ECO:0000256" key="1">
    <source>
        <dbReference type="SAM" id="MobiDB-lite"/>
    </source>
</evidence>